<dbReference type="Proteomes" id="UP000778970">
    <property type="component" value="Unassembled WGS sequence"/>
</dbReference>
<dbReference type="EMBL" id="NRRE01000030">
    <property type="protein sequence ID" value="MBK1698756.1"/>
    <property type="molecule type" value="Genomic_DNA"/>
</dbReference>
<evidence type="ECO:0000256" key="1">
    <source>
        <dbReference type="SAM" id="MobiDB-lite"/>
    </source>
</evidence>
<protein>
    <submittedName>
        <fullName evidence="2">Uncharacterized protein</fullName>
    </submittedName>
</protein>
<feature type="region of interest" description="Disordered" evidence="1">
    <location>
        <begin position="42"/>
        <end position="70"/>
    </location>
</feature>
<comment type="caution">
    <text evidence="2">The sequence shown here is derived from an EMBL/GenBank/DDBJ whole genome shotgun (WGS) entry which is preliminary data.</text>
</comment>
<dbReference type="RefSeq" id="WP_027288015.1">
    <property type="nucleotide sequence ID" value="NZ_NRRE01000030.1"/>
</dbReference>
<keyword evidence="3" id="KW-1185">Reference proteome</keyword>
<feature type="region of interest" description="Disordered" evidence="1">
    <location>
        <begin position="1"/>
        <end position="25"/>
    </location>
</feature>
<organism evidence="2 3">
    <name type="scientific">Rhodovibrio salinarum</name>
    <dbReference type="NCBI Taxonomy" id="1087"/>
    <lineage>
        <taxon>Bacteria</taxon>
        <taxon>Pseudomonadati</taxon>
        <taxon>Pseudomonadota</taxon>
        <taxon>Alphaproteobacteria</taxon>
        <taxon>Rhodospirillales</taxon>
        <taxon>Rhodovibrionaceae</taxon>
        <taxon>Rhodovibrio</taxon>
    </lineage>
</organism>
<proteinExistence type="predicted"/>
<dbReference type="AlphaFoldDB" id="A0A934V1T7"/>
<name>A0A934V1T7_9PROT</name>
<gene>
    <name evidence="2" type="ORF">CKO21_16040</name>
</gene>
<accession>A0A934V1T7</accession>
<evidence type="ECO:0000313" key="3">
    <source>
        <dbReference type="Proteomes" id="UP000778970"/>
    </source>
</evidence>
<sequence>MDDIHERDLSRKPNHALSDEEKRELSRRFKEFSQMVQARGPKACGLRGAGKGGAVGAKKRIRKWTPGQKA</sequence>
<evidence type="ECO:0000313" key="2">
    <source>
        <dbReference type="EMBL" id="MBK1698756.1"/>
    </source>
</evidence>
<reference evidence="2" key="2">
    <citation type="journal article" date="2020" name="Microorganisms">
        <title>Osmotic Adaptation and Compatible Solute Biosynthesis of Phototrophic Bacteria as Revealed from Genome Analyses.</title>
        <authorList>
            <person name="Imhoff J.F."/>
            <person name="Rahn T."/>
            <person name="Kunzel S."/>
            <person name="Keller A."/>
            <person name="Neulinger S.C."/>
        </authorList>
    </citation>
    <scope>NUCLEOTIDE SEQUENCE</scope>
    <source>
        <strain evidence="2">DSM 9154</strain>
    </source>
</reference>
<reference evidence="2" key="1">
    <citation type="submission" date="2017-08" db="EMBL/GenBank/DDBJ databases">
        <authorList>
            <person name="Imhoff J.F."/>
            <person name="Rahn T."/>
            <person name="Kuenzel S."/>
            <person name="Neulinger S.C."/>
        </authorList>
    </citation>
    <scope>NUCLEOTIDE SEQUENCE</scope>
    <source>
        <strain evidence="2">DSM 9154</strain>
    </source>
</reference>